<dbReference type="EMBL" id="SNZV01000006">
    <property type="protein sequence ID" value="TDS12485.1"/>
    <property type="molecule type" value="Genomic_DNA"/>
</dbReference>
<evidence type="ECO:0000313" key="2">
    <source>
        <dbReference type="Proteomes" id="UP000294752"/>
    </source>
</evidence>
<comment type="caution">
    <text evidence="1">The sequence shown here is derived from an EMBL/GenBank/DDBJ whole genome shotgun (WGS) entry which is preliminary data.</text>
</comment>
<name>A0A4R7CZ92_9SPHI</name>
<dbReference type="Proteomes" id="UP000294752">
    <property type="component" value="Unassembled WGS sequence"/>
</dbReference>
<evidence type="ECO:0000313" key="1">
    <source>
        <dbReference type="EMBL" id="TDS12485.1"/>
    </source>
</evidence>
<dbReference type="Gene3D" id="2.40.128.490">
    <property type="entry name" value="Uncharacterised protein PF14869, DUF4488"/>
    <property type="match status" value="1"/>
</dbReference>
<gene>
    <name evidence="1" type="ORF">B0I21_106345</name>
</gene>
<keyword evidence="2" id="KW-1185">Reference proteome</keyword>
<reference evidence="1 2" key="1">
    <citation type="submission" date="2019-03" db="EMBL/GenBank/DDBJ databases">
        <title>Genomic Encyclopedia of Type Strains, Phase III (KMG-III): the genomes of soil and plant-associated and newly described type strains.</title>
        <authorList>
            <person name="Whitman W."/>
        </authorList>
    </citation>
    <scope>NUCLEOTIDE SEQUENCE [LARGE SCALE GENOMIC DNA]</scope>
    <source>
        <strain evidence="1 2">CGMCC 1.12801</strain>
    </source>
</reference>
<evidence type="ECO:0008006" key="3">
    <source>
        <dbReference type="Google" id="ProtNLM"/>
    </source>
</evidence>
<dbReference type="AlphaFoldDB" id="A0A4R7CZ92"/>
<sequence>MLPFAQQAALRGAFTTTKGDENSIWLFVDGYSSRTHYKDDEYRSTSGGPFTFSGNKLTVQLEYSDAHVDAVGSNETAQITLTADGFQEQDGTVWKKQATQKQELDGLWRITGRMQDDKMSRIQRADRKTIKLLIDGYFQWIAINPANKGFYGTGGGHYTFGNGKYKEHILFFSRDNARVGAQLSFDGALRGRDWHHSGLSSKGDPIHEIWSRERED</sequence>
<organism evidence="1 2">
    <name type="scientific">Sphingobacterium paludis</name>
    <dbReference type="NCBI Taxonomy" id="1476465"/>
    <lineage>
        <taxon>Bacteria</taxon>
        <taxon>Pseudomonadati</taxon>
        <taxon>Bacteroidota</taxon>
        <taxon>Sphingobacteriia</taxon>
        <taxon>Sphingobacteriales</taxon>
        <taxon>Sphingobacteriaceae</taxon>
        <taxon>Sphingobacterium</taxon>
    </lineage>
</organism>
<accession>A0A4R7CZ92</accession>
<protein>
    <recommendedName>
        <fullName evidence="3">Membrane or secreted protein</fullName>
    </recommendedName>
</protein>
<proteinExistence type="predicted"/>